<gene>
    <name evidence="2" type="ORF">SAMN04488047_1385</name>
</gene>
<dbReference type="EMBL" id="FOXA01000038">
    <property type="protein sequence ID" value="SFQ12936.1"/>
    <property type="molecule type" value="Genomic_DNA"/>
</dbReference>
<dbReference type="InterPro" id="IPR029463">
    <property type="entry name" value="Lys_MEP"/>
</dbReference>
<dbReference type="Proteomes" id="UP000199356">
    <property type="component" value="Unassembled WGS sequence"/>
</dbReference>
<evidence type="ECO:0000259" key="1">
    <source>
        <dbReference type="Pfam" id="PF14521"/>
    </source>
</evidence>
<evidence type="ECO:0000313" key="2">
    <source>
        <dbReference type="EMBL" id="SFQ12936.1"/>
    </source>
</evidence>
<evidence type="ECO:0000313" key="3">
    <source>
        <dbReference type="Proteomes" id="UP000199356"/>
    </source>
</evidence>
<proteinExistence type="predicted"/>
<sequence>MALEPKIVNLTSEDVSDIAARNASFSSEADIRAELKASVEEAERLAKAARDRLAVVWNKSGKRAKRQAWCADSAIVDYFGDKKLSVPQMRKTYKRAVRLYNRLHNKKMKIAVKNDSDPYSHFAAQNLGGPLSPNRFKVFPRFFEGSDTENRGSIILHELLHVWAADIGPEGSEYGEANAKKLARERPKAARRNPENWQLFALAVG</sequence>
<dbReference type="SUPFAM" id="SSF55486">
    <property type="entry name" value="Metalloproteases ('zincins'), catalytic domain"/>
    <property type="match status" value="1"/>
</dbReference>
<feature type="domain" description="Lysine-specific metallo-endopeptidase" evidence="1">
    <location>
        <begin position="141"/>
        <end position="201"/>
    </location>
</feature>
<dbReference type="Pfam" id="PF14521">
    <property type="entry name" value="Aspzincin_M35"/>
    <property type="match status" value="1"/>
</dbReference>
<keyword evidence="3" id="KW-1185">Reference proteome</keyword>
<dbReference type="Gene3D" id="3.40.390.10">
    <property type="entry name" value="Collagenase (Catalytic Domain)"/>
    <property type="match status" value="1"/>
</dbReference>
<organism evidence="2 3">
    <name type="scientific">Tranquillimonas alkanivorans</name>
    <dbReference type="NCBI Taxonomy" id="441119"/>
    <lineage>
        <taxon>Bacteria</taxon>
        <taxon>Pseudomonadati</taxon>
        <taxon>Pseudomonadota</taxon>
        <taxon>Alphaproteobacteria</taxon>
        <taxon>Rhodobacterales</taxon>
        <taxon>Roseobacteraceae</taxon>
        <taxon>Tranquillimonas</taxon>
    </lineage>
</organism>
<dbReference type="AlphaFoldDB" id="A0A1I5W107"/>
<dbReference type="OrthoDB" id="5088636at2"/>
<dbReference type="GO" id="GO:0004222">
    <property type="term" value="F:metalloendopeptidase activity"/>
    <property type="evidence" value="ECO:0007669"/>
    <property type="project" value="InterPro"/>
</dbReference>
<protein>
    <submittedName>
        <fullName evidence="2">Lysine-specific metallo-endopeptidase</fullName>
    </submittedName>
</protein>
<dbReference type="InterPro" id="IPR024079">
    <property type="entry name" value="MetalloPept_cat_dom_sf"/>
</dbReference>
<name>A0A1I5W107_9RHOB</name>
<reference evidence="2 3" key="1">
    <citation type="submission" date="2016-10" db="EMBL/GenBank/DDBJ databases">
        <authorList>
            <person name="de Groot N.N."/>
        </authorList>
    </citation>
    <scope>NUCLEOTIDE SEQUENCE [LARGE SCALE GENOMIC DNA]</scope>
    <source>
        <strain evidence="2 3">DSM 19547</strain>
    </source>
</reference>
<accession>A0A1I5W107</accession>
<dbReference type="RefSeq" id="WP_093425485.1">
    <property type="nucleotide sequence ID" value="NZ_FOXA01000038.1"/>
</dbReference>